<feature type="domain" description="ATPase BadF/BadG/BcrA/BcrD type" evidence="6">
    <location>
        <begin position="5"/>
        <end position="253"/>
    </location>
</feature>
<dbReference type="InterPro" id="IPR018709">
    <property type="entry name" value="CoA_activase_DUF2229"/>
</dbReference>
<feature type="compositionally biased region" description="Basic and acidic residues" evidence="5">
    <location>
        <begin position="980"/>
        <end position="989"/>
    </location>
</feature>
<evidence type="ECO:0000256" key="5">
    <source>
        <dbReference type="SAM" id="MobiDB-lite"/>
    </source>
</evidence>
<dbReference type="GO" id="GO:0046872">
    <property type="term" value="F:metal ion binding"/>
    <property type="evidence" value="ECO:0007669"/>
    <property type="project" value="UniProtKB-KW"/>
</dbReference>
<dbReference type="SUPFAM" id="SSF53067">
    <property type="entry name" value="Actin-like ATPase domain"/>
    <property type="match status" value="2"/>
</dbReference>
<gene>
    <name evidence="8" type="ORF">ABNN70_12645</name>
</gene>
<evidence type="ECO:0000259" key="7">
    <source>
        <dbReference type="Pfam" id="PF09989"/>
    </source>
</evidence>
<dbReference type="GO" id="GO:0051536">
    <property type="term" value="F:iron-sulfur cluster binding"/>
    <property type="evidence" value="ECO:0007669"/>
    <property type="project" value="UniProtKB-KW"/>
</dbReference>
<dbReference type="InterPro" id="IPR051805">
    <property type="entry name" value="Dehydratase_Activator_Redct"/>
</dbReference>
<dbReference type="InterPro" id="IPR008275">
    <property type="entry name" value="CoA_E_activase_dom"/>
</dbReference>
<proteinExistence type="predicted"/>
<evidence type="ECO:0000256" key="2">
    <source>
        <dbReference type="ARBA" id="ARBA00022723"/>
    </source>
</evidence>
<evidence type="ECO:0000259" key="6">
    <source>
        <dbReference type="Pfam" id="PF01869"/>
    </source>
</evidence>
<dbReference type="RefSeq" id="WP_353947991.1">
    <property type="nucleotide sequence ID" value="NZ_CP159510.1"/>
</dbReference>
<sequence length="1410" mass="156151">MKLQVGLDIGSTTAKMVAINPEHKLVFKSYRRHFSEIKKTAVQLLHSLFKKFPSAVLQLHASGSSGISLSEELGVPFVQEVVACTQAVKARNPNIDVVIELGGEDAKIIYLTHGMEQRMNTACAGGTGAFIDQIASLLQTDAAGLNKLAEGAERIYPIASRCGVFAKTDIQALVNDGVRKEDIAASVFQAVVNQTVSGLACGRPIKGNVAFLGGPLTFLPELRHRFMETLNLTHEHVMESDDGQYFVAIGAAMADSSNDSIDIGKFIGQLETMNKACRSVSVGRQDALFNSPEEWETFKQRHARARVHKGSLENYRGNSFLGIDAGSTTTKIVLTGRNDEILYFYYDNNKGNPIESVRKGLRRLFEQLPDQVHIANSVVTGYGEKLIQAAFQIDSGEVETIAHYRAARKFQPDVDFIIDIGGQDMKCMKVKDGAIDRIMLNEACSSGCGSFLENFADTLGYSVKEFARLALSSKAPVELGSRCTVFMNSKVRQVQKEGACIADISAGLAYSVVSNALFKVIKMRNVDEMGDHIVVQGGTFLNDAVLRAFEKMTGKEVVRPDLSGLMGAYGCALLARERSREKADSSLLSAQKIDSLTVKTNHGRCRGCQNRCRLTITRFPDKRIFISGNRCERGAGKAKKKITVPNLAEEKLHVLFDRPSLKAEDAIRGTIGIPRVLNMYENYPFWHAFFTELKFRVVLSDPSSRRNFVKGMETIPSEAVCYPAKQVHGHIVNLIEKGVSIIFYPAVVYEKQESVDQDNHYNCPIVSSYPEVIRVNMDILAEKGIRFIQPFVSLDKPSALTRELHACFPDIPYSELRRALSKAKKEDMAFHAWIRHRGEEVVAKLEHSGQTGIVLGGHPYHLDPEVNHGIPNGIAKMDMAVLTEDSVCHLAKKRVSRSVVNQWTYHSRLYRAAETVNEHPNLELVQITSFGCGLDAITTEAVQEILERGHKLYTWIKMDENGNLGAVRIRLRSLKAAIRERKGQPDQKLPDGPPSPAPVFSKEDRKGYTILAPQMIPAHFALFEKAFALHGYHLEVLKKMSTAQVEEGLKYVNNDACYPAILTVGQLVAALKSGKYDLKRTAVILTQTGGGCRATNYLALLKKALISAGFANVPVISLNHSTALNQQPGFKITLPLVKKLVVSACLGDLLLKLRFAIRPYEEEKGSADRMFHLWLSRCSNLLETFTMNKYRRTISAIIADFNQIPVNSEQKPKIGIVGEIYVKFSPFANNHLIETIESEGGEAVVPDFVNFFLYGLYNRTFRRDHFGKGEVPVLIGDVATQYIEHYRTPVRRALAESGRFEPPKRIDEIAKKASGILSIGNQMGEGWLLPGEMAELIDSGCKNVICVQPFACLPNHILGRGMFNALKKNHPDANLVSIDYDAGSSQINQINRIKLMISVAKSNMLQHAGE</sequence>
<feature type="region of interest" description="Disordered" evidence="5">
    <location>
        <begin position="980"/>
        <end position="1000"/>
    </location>
</feature>
<dbReference type="InterPro" id="IPR043129">
    <property type="entry name" value="ATPase_NBD"/>
</dbReference>
<organism evidence="8">
    <name type="scientific">Sporolactobacillus sp. Y61</name>
    <dbReference type="NCBI Taxonomy" id="3160863"/>
    <lineage>
        <taxon>Bacteria</taxon>
        <taxon>Bacillati</taxon>
        <taxon>Bacillota</taxon>
        <taxon>Bacilli</taxon>
        <taxon>Bacillales</taxon>
        <taxon>Sporolactobacillaceae</taxon>
        <taxon>Sporolactobacillus</taxon>
    </lineage>
</organism>
<dbReference type="CDD" id="cd24034">
    <property type="entry name" value="ASKHA_NBD_O66634-like_rpt1"/>
    <property type="match status" value="1"/>
</dbReference>
<evidence type="ECO:0000256" key="3">
    <source>
        <dbReference type="ARBA" id="ARBA00023004"/>
    </source>
</evidence>
<keyword evidence="4" id="KW-0411">Iron-sulfur</keyword>
<dbReference type="InterPro" id="IPR002731">
    <property type="entry name" value="ATPase_BadF"/>
</dbReference>
<feature type="domain" description="ATPase BadF/BadG/BcrA/BcrD type" evidence="6">
    <location>
        <begin position="321"/>
        <end position="575"/>
    </location>
</feature>
<dbReference type="CDD" id="cd24035">
    <property type="entry name" value="ASKHA_NBD_O66634-like_rpt2"/>
    <property type="match status" value="1"/>
</dbReference>
<protein>
    <submittedName>
        <fullName evidence="8">Acyl-CoA dehydratase activase-related protein</fullName>
    </submittedName>
</protein>
<name>A0AAU8IDE7_9BACL</name>
<reference evidence="8" key="1">
    <citation type="submission" date="2024-06" db="EMBL/GenBank/DDBJ databases">
        <authorList>
            <person name="Fan A."/>
            <person name="Zhang F.Y."/>
            <person name="Zhang L."/>
        </authorList>
    </citation>
    <scope>NUCLEOTIDE SEQUENCE</scope>
    <source>
        <strain evidence="8">Y61</strain>
    </source>
</reference>
<dbReference type="PANTHER" id="PTHR32329">
    <property type="entry name" value="BIFUNCTIONAL PROTEIN [INCLUDES 2-HYDROXYACYL-COA DEHYDRATASE (N-TER) AND ITS ACTIVATOR DOMAIN (C_TERM)-RELATED"/>
    <property type="match status" value="1"/>
</dbReference>
<evidence type="ECO:0000256" key="4">
    <source>
        <dbReference type="ARBA" id="ARBA00023014"/>
    </source>
</evidence>
<dbReference type="Pfam" id="PF01869">
    <property type="entry name" value="BcrAD_BadFG"/>
    <property type="match status" value="2"/>
</dbReference>
<keyword evidence="2" id="KW-0479">Metal-binding</keyword>
<evidence type="ECO:0000256" key="1">
    <source>
        <dbReference type="ARBA" id="ARBA00001966"/>
    </source>
</evidence>
<dbReference type="EMBL" id="CP159510">
    <property type="protein sequence ID" value="XCJ16495.1"/>
    <property type="molecule type" value="Genomic_DNA"/>
</dbReference>
<evidence type="ECO:0000313" key="8">
    <source>
        <dbReference type="EMBL" id="XCJ16495.1"/>
    </source>
</evidence>
<dbReference type="Gene3D" id="3.30.420.40">
    <property type="match status" value="4"/>
</dbReference>
<dbReference type="PANTHER" id="PTHR32329:SF4">
    <property type="entry name" value="ACTIVATOR OF 2-HYDROXYACYL-COA DEHYDRATASE"/>
    <property type="match status" value="1"/>
</dbReference>
<dbReference type="NCBIfam" id="TIGR00241">
    <property type="entry name" value="CoA_E_activ"/>
    <property type="match status" value="1"/>
</dbReference>
<feature type="domain" description="DUF2229" evidence="7">
    <location>
        <begin position="670"/>
        <end position="887"/>
    </location>
</feature>
<keyword evidence="3" id="KW-0408">Iron</keyword>
<dbReference type="Pfam" id="PF09989">
    <property type="entry name" value="DUF2229"/>
    <property type="match status" value="1"/>
</dbReference>
<comment type="cofactor">
    <cofactor evidence="1">
        <name>[4Fe-4S] cluster</name>
        <dbReference type="ChEBI" id="CHEBI:49883"/>
    </cofactor>
</comment>
<accession>A0AAU8IDE7</accession>